<dbReference type="PANTHER" id="PTHR37823">
    <property type="entry name" value="CYTOCHROME C-553-LIKE"/>
    <property type="match status" value="1"/>
</dbReference>
<dbReference type="PROSITE" id="PS51007">
    <property type="entry name" value="CYTC"/>
    <property type="match status" value="2"/>
</dbReference>
<evidence type="ECO:0000256" key="1">
    <source>
        <dbReference type="ARBA" id="ARBA00022448"/>
    </source>
</evidence>
<feature type="domain" description="Cytochrome c" evidence="7">
    <location>
        <begin position="191"/>
        <end position="282"/>
    </location>
</feature>
<gene>
    <name evidence="8" type="ORF">HLB44_14640</name>
</gene>
<sequence length="282" mass="30410">MRIGRPLAALIAVATLLAAGTAAGALVVWLGLYDIAANVPHTQAVHSLMELTMHRSVKRRAAAIEVPPLDNPARVLRGAACFRDHCLQCHGAPGRAQAPIGRSMQPLPGPLVDAPQHWNAAELYWITRNGIRMSGMPAWQYRLDEAELWALVAFMQRLPALTAAEFTALADTAAASCPAPRREGLPEGFRADAARGRIALTQHACTACHRIPGVTGSDVHVGPPLAGLARRQTIAGRRPNTPDEMLRWIIDPRHADAQTTMPALELREADARDIVAYLGTLQ</sequence>
<reference evidence="8 9" key="1">
    <citation type="submission" date="2020-05" db="EMBL/GenBank/DDBJ databases">
        <title>Aquincola sp. isolate from soil.</title>
        <authorList>
            <person name="Han J."/>
            <person name="Kim D.-U."/>
        </authorList>
    </citation>
    <scope>NUCLEOTIDE SEQUENCE [LARGE SCALE GENOMIC DNA]</scope>
    <source>
        <strain evidence="8 9">S2</strain>
    </source>
</reference>
<dbReference type="Gene3D" id="1.10.760.10">
    <property type="entry name" value="Cytochrome c-like domain"/>
    <property type="match status" value="2"/>
</dbReference>
<keyword evidence="5 6" id="KW-0408">Iron</keyword>
<keyword evidence="4" id="KW-0249">Electron transport</keyword>
<name>A0ABX2EHY9_9BURK</name>
<organism evidence="8 9">
    <name type="scientific">Pseudaquabacterium terrae</name>
    <dbReference type="NCBI Taxonomy" id="2732868"/>
    <lineage>
        <taxon>Bacteria</taxon>
        <taxon>Pseudomonadati</taxon>
        <taxon>Pseudomonadota</taxon>
        <taxon>Betaproteobacteria</taxon>
        <taxon>Burkholderiales</taxon>
        <taxon>Sphaerotilaceae</taxon>
        <taxon>Pseudaquabacterium</taxon>
    </lineage>
</organism>
<dbReference type="EMBL" id="JABRWJ010000004">
    <property type="protein sequence ID" value="NRF68228.1"/>
    <property type="molecule type" value="Genomic_DNA"/>
</dbReference>
<dbReference type="PANTHER" id="PTHR37823:SF1">
    <property type="entry name" value="CYTOCHROME C-553-LIKE"/>
    <property type="match status" value="1"/>
</dbReference>
<comment type="caution">
    <text evidence="8">The sequence shown here is derived from an EMBL/GenBank/DDBJ whole genome shotgun (WGS) entry which is preliminary data.</text>
</comment>
<dbReference type="InterPro" id="IPR051811">
    <property type="entry name" value="Cytochrome_c550/c551-like"/>
</dbReference>
<proteinExistence type="predicted"/>
<protein>
    <submittedName>
        <fullName evidence="8">C-type cytochrome</fullName>
    </submittedName>
</protein>
<dbReference type="InterPro" id="IPR009056">
    <property type="entry name" value="Cyt_c-like_dom"/>
</dbReference>
<dbReference type="Pfam" id="PF00034">
    <property type="entry name" value="Cytochrom_C"/>
    <property type="match status" value="1"/>
</dbReference>
<evidence type="ECO:0000256" key="3">
    <source>
        <dbReference type="ARBA" id="ARBA00022723"/>
    </source>
</evidence>
<dbReference type="Proteomes" id="UP000737171">
    <property type="component" value="Unassembled WGS sequence"/>
</dbReference>
<evidence type="ECO:0000313" key="9">
    <source>
        <dbReference type="Proteomes" id="UP000737171"/>
    </source>
</evidence>
<dbReference type="Pfam" id="PF13442">
    <property type="entry name" value="Cytochrome_CBB3"/>
    <property type="match status" value="1"/>
</dbReference>
<keyword evidence="9" id="KW-1185">Reference proteome</keyword>
<evidence type="ECO:0000256" key="4">
    <source>
        <dbReference type="ARBA" id="ARBA00022982"/>
    </source>
</evidence>
<keyword evidence="2 6" id="KW-0349">Heme</keyword>
<evidence type="ECO:0000256" key="6">
    <source>
        <dbReference type="PROSITE-ProRule" id="PRU00433"/>
    </source>
</evidence>
<keyword evidence="1" id="KW-0813">Transport</keyword>
<accession>A0ABX2EHY9</accession>
<keyword evidence="3 6" id="KW-0479">Metal-binding</keyword>
<dbReference type="InterPro" id="IPR036909">
    <property type="entry name" value="Cyt_c-like_dom_sf"/>
</dbReference>
<dbReference type="RefSeq" id="WP_173123690.1">
    <property type="nucleotide sequence ID" value="NZ_JABRWJ010000004.1"/>
</dbReference>
<feature type="domain" description="Cytochrome c" evidence="7">
    <location>
        <begin position="73"/>
        <end position="159"/>
    </location>
</feature>
<dbReference type="SUPFAM" id="SSF46626">
    <property type="entry name" value="Cytochrome c"/>
    <property type="match status" value="2"/>
</dbReference>
<evidence type="ECO:0000256" key="2">
    <source>
        <dbReference type="ARBA" id="ARBA00022617"/>
    </source>
</evidence>
<evidence type="ECO:0000313" key="8">
    <source>
        <dbReference type="EMBL" id="NRF68228.1"/>
    </source>
</evidence>
<evidence type="ECO:0000259" key="7">
    <source>
        <dbReference type="PROSITE" id="PS51007"/>
    </source>
</evidence>
<evidence type="ECO:0000256" key="5">
    <source>
        <dbReference type="ARBA" id="ARBA00023004"/>
    </source>
</evidence>